<name>A0A0G0YPF6_9BACT</name>
<keyword evidence="2" id="KW-0961">Cell wall biogenesis/degradation</keyword>
<organism evidence="4 5">
    <name type="scientific">Candidatus Daviesbacteria bacterium GW2011_GWB1_41_5</name>
    <dbReference type="NCBI Taxonomy" id="1618429"/>
    <lineage>
        <taxon>Bacteria</taxon>
        <taxon>Candidatus Daviesiibacteriota</taxon>
    </lineage>
</organism>
<dbReference type="GO" id="GO:0008360">
    <property type="term" value="P:regulation of cell shape"/>
    <property type="evidence" value="ECO:0007669"/>
    <property type="project" value="UniProtKB-KW"/>
</dbReference>
<comment type="pathway">
    <text evidence="2">Cell wall biogenesis; peptidoglycan biosynthesis.</text>
</comment>
<dbReference type="UniPathway" id="UPA00219"/>
<dbReference type="PANTHER" id="PTHR21343:SF9">
    <property type="entry name" value="LIPID II ISOGLUTAMINYL SYNTHASE (GLUTAMINE-HYDROLYZING) SUBUNIT GATD"/>
    <property type="match status" value="1"/>
</dbReference>
<keyword evidence="1 2" id="KW-0315">Glutamine amidotransferase</keyword>
<comment type="function">
    <text evidence="2">The lipid II isoglutaminyl synthase complex catalyzes the formation of alpha-D-isoglutamine in the cell wall lipid II stem peptide. The GatD subunit catalyzes the hydrolysis of glutamine to glutamate and ammonia. The resulting ammonia molecule is channeled to the active site of MurT.</text>
</comment>
<dbReference type="InterPro" id="IPR043702">
    <property type="entry name" value="Lipid_II_synth_GatD"/>
</dbReference>
<dbReference type="GO" id="GO:0071555">
    <property type="term" value="P:cell wall organization"/>
    <property type="evidence" value="ECO:0007669"/>
    <property type="project" value="UniProtKB-KW"/>
</dbReference>
<accession>A0A0G0YPF6</accession>
<comment type="caution">
    <text evidence="4">The sequence shown here is derived from an EMBL/GenBank/DDBJ whole genome shotgun (WGS) entry which is preliminary data.</text>
</comment>
<evidence type="ECO:0000256" key="1">
    <source>
        <dbReference type="ARBA" id="ARBA00022962"/>
    </source>
</evidence>
<dbReference type="EC" id="6.3.5.13" evidence="2"/>
<dbReference type="AlphaFoldDB" id="A0A0G0YPF6"/>
<feature type="active site" evidence="2">
    <location>
        <position position="207"/>
    </location>
</feature>
<reference evidence="4 5" key="1">
    <citation type="journal article" date="2015" name="Nature">
        <title>rRNA introns, odd ribosomes, and small enigmatic genomes across a large radiation of phyla.</title>
        <authorList>
            <person name="Brown C.T."/>
            <person name="Hug L.A."/>
            <person name="Thomas B.C."/>
            <person name="Sharon I."/>
            <person name="Castelle C.J."/>
            <person name="Singh A."/>
            <person name="Wilkins M.J."/>
            <person name="Williams K.H."/>
            <person name="Banfield J.F."/>
        </authorList>
    </citation>
    <scope>NUCLEOTIDE SEQUENCE [LARGE SCALE GENOMIC DNA]</scope>
</reference>
<evidence type="ECO:0000256" key="2">
    <source>
        <dbReference type="HAMAP-Rule" id="MF_02213"/>
    </source>
</evidence>
<dbReference type="GO" id="GO:0004359">
    <property type="term" value="F:glutaminase activity"/>
    <property type="evidence" value="ECO:0007669"/>
    <property type="project" value="UniProtKB-UniRule"/>
</dbReference>
<dbReference type="EMBL" id="LCBN01000071">
    <property type="protein sequence ID" value="KKS11511.1"/>
    <property type="molecule type" value="Genomic_DNA"/>
</dbReference>
<dbReference type="Pfam" id="PF07685">
    <property type="entry name" value="GATase_3"/>
    <property type="match status" value="1"/>
</dbReference>
<keyword evidence="2" id="KW-0133">Cell shape</keyword>
<keyword evidence="2" id="KW-0378">Hydrolase</keyword>
<dbReference type="InterPro" id="IPR029062">
    <property type="entry name" value="Class_I_gatase-like"/>
</dbReference>
<comment type="catalytic activity">
    <reaction evidence="2">
        <text>L-glutamine + H2O = L-glutamate + NH4(+)</text>
        <dbReference type="Rhea" id="RHEA:15889"/>
        <dbReference type="ChEBI" id="CHEBI:15377"/>
        <dbReference type="ChEBI" id="CHEBI:28938"/>
        <dbReference type="ChEBI" id="CHEBI:29985"/>
        <dbReference type="ChEBI" id="CHEBI:58359"/>
        <dbReference type="EC" id="3.5.1.2"/>
    </reaction>
</comment>
<dbReference type="GO" id="GO:0009252">
    <property type="term" value="P:peptidoglycan biosynthetic process"/>
    <property type="evidence" value="ECO:0007669"/>
    <property type="project" value="UniProtKB-UniRule"/>
</dbReference>
<protein>
    <recommendedName>
        <fullName evidence="2">Lipid II isoglutaminyl synthase (glutamine-hydrolyzing) subunit GatD</fullName>
        <ecNumber evidence="2">6.3.5.13</ecNumber>
    </recommendedName>
    <alternativeName>
        <fullName evidence="2">Lipid II isoglutaminyl synthase glutaminase subunit</fullName>
        <ecNumber evidence="2">3.5.1.2</ecNumber>
    </alternativeName>
</protein>
<dbReference type="GO" id="GO:0140282">
    <property type="term" value="F:carbon-nitrogen ligase activity on lipid II"/>
    <property type="evidence" value="ECO:0007669"/>
    <property type="project" value="UniProtKB-UniRule"/>
</dbReference>
<comment type="subunit">
    <text evidence="2">Forms a heterodimer with MurT.</text>
</comment>
<dbReference type="InterPro" id="IPR033949">
    <property type="entry name" value="CobQ_GATase1"/>
</dbReference>
<evidence type="ECO:0000313" key="5">
    <source>
        <dbReference type="Proteomes" id="UP000034753"/>
    </source>
</evidence>
<proteinExistence type="inferred from homology"/>
<dbReference type="EC" id="3.5.1.2" evidence="2"/>
<keyword evidence="4" id="KW-0808">Transferase</keyword>
<gene>
    <name evidence="2" type="primary">gatD</name>
    <name evidence="4" type="ORF">UU67_C0071G0002</name>
</gene>
<dbReference type="Gene3D" id="3.40.50.880">
    <property type="match status" value="1"/>
</dbReference>
<dbReference type="PANTHER" id="PTHR21343">
    <property type="entry name" value="DETHIOBIOTIN SYNTHETASE"/>
    <property type="match status" value="1"/>
</dbReference>
<dbReference type="HAMAP" id="MF_02213">
    <property type="entry name" value="Lipid_II_synth_GatD"/>
    <property type="match status" value="1"/>
</dbReference>
<dbReference type="Proteomes" id="UP000034753">
    <property type="component" value="Unassembled WGS sequence"/>
</dbReference>
<comment type="similarity">
    <text evidence="2">Belongs to the CobB/CobQ family. GatD subfamily.</text>
</comment>
<dbReference type="GO" id="GO:0016740">
    <property type="term" value="F:transferase activity"/>
    <property type="evidence" value="ECO:0007669"/>
    <property type="project" value="UniProtKB-KW"/>
</dbReference>
<feature type="binding site" evidence="2">
    <location>
        <position position="129"/>
    </location>
    <ligand>
        <name>substrate</name>
    </ligand>
</feature>
<sequence length="256" mass="28273">MKLVIGYLYPDLMNIYGDTGNIIALKKRAEWRGIEVEIKNISIGDRLKPRDADIFFFGGGQDMAQGLVASDLVKSDKGKMIRQEIERGVPLLSICGGYQLLGDYYGPHEGSKLPGVGLFPAYTIASYDRMIGNIVVESEFGKLVGFENHSGKTHLKKGAHALGKVLQGFGNNGEDALEGCIYNATRYKKRRDEIASDYKNAIGTYMHGSLLPKNPKLADWLLQKALAIKYGKEIQLKPLDDALEEKARQAAIAKFC</sequence>
<comment type="catalytic activity">
    <reaction evidence="2">
        <text>beta-D-GlcNAc-(1-&gt;4)-Mur2Ac(oyl-L-Ala-gamma-D-Glu-L-Lys-D-Ala-D-Ala)-di-trans,octa-cis-undecaprenyl diphosphate + L-glutamine + ATP + H2O = beta-D-GlcNAc-(1-&gt;4)-Mur2Ac(oyl-L-Ala-D-isoglutaminyl-L-Lys-D-Ala-D-Ala)-di-trans,octa-cis-undecaprenyl diphosphate + L-glutamate + ADP + phosphate + H(+)</text>
        <dbReference type="Rhea" id="RHEA:57928"/>
        <dbReference type="ChEBI" id="CHEBI:15377"/>
        <dbReference type="ChEBI" id="CHEBI:15378"/>
        <dbReference type="ChEBI" id="CHEBI:29985"/>
        <dbReference type="ChEBI" id="CHEBI:30616"/>
        <dbReference type="ChEBI" id="CHEBI:43474"/>
        <dbReference type="ChEBI" id="CHEBI:58359"/>
        <dbReference type="ChEBI" id="CHEBI:60033"/>
        <dbReference type="ChEBI" id="CHEBI:62233"/>
        <dbReference type="ChEBI" id="CHEBI:456216"/>
        <dbReference type="EC" id="6.3.5.13"/>
    </reaction>
</comment>
<feature type="domain" description="CobB/CobQ-like glutamine amidotransferase" evidence="3">
    <location>
        <begin position="5"/>
        <end position="214"/>
    </location>
</feature>
<evidence type="ECO:0000313" key="4">
    <source>
        <dbReference type="EMBL" id="KKS11511.1"/>
    </source>
</evidence>
<dbReference type="SUPFAM" id="SSF52317">
    <property type="entry name" value="Class I glutamine amidotransferase-like"/>
    <property type="match status" value="1"/>
</dbReference>
<keyword evidence="2" id="KW-0573">Peptidoglycan synthesis</keyword>
<dbReference type="GO" id="GO:0009236">
    <property type="term" value="P:cobalamin biosynthetic process"/>
    <property type="evidence" value="ECO:0007669"/>
    <property type="project" value="InterPro"/>
</dbReference>
<dbReference type="PATRIC" id="fig|1618429.3.peg.1106"/>
<evidence type="ECO:0000259" key="3">
    <source>
        <dbReference type="Pfam" id="PF07685"/>
    </source>
</evidence>
<keyword evidence="2" id="KW-0436">Ligase</keyword>
<feature type="active site" description="Nucleophile" evidence="2">
    <location>
        <position position="95"/>
    </location>
</feature>
<dbReference type="CDD" id="cd01750">
    <property type="entry name" value="GATase1_CobQ"/>
    <property type="match status" value="1"/>
</dbReference>
<dbReference type="PROSITE" id="PS51274">
    <property type="entry name" value="GATASE_COBBQ"/>
    <property type="match status" value="1"/>
</dbReference>
<dbReference type="InterPro" id="IPR011698">
    <property type="entry name" value="GATase_3"/>
</dbReference>